<keyword evidence="2" id="KW-1185">Reference proteome</keyword>
<gene>
    <name evidence="1" type="ORF">PSTG_12487</name>
</gene>
<protein>
    <submittedName>
        <fullName evidence="1">Uncharacterized protein</fullName>
    </submittedName>
</protein>
<dbReference type="AlphaFoldDB" id="A0A0L0V4P0"/>
<dbReference type="Proteomes" id="UP000054564">
    <property type="component" value="Unassembled WGS sequence"/>
</dbReference>
<accession>A0A0L0V4P0</accession>
<name>A0A0L0V4P0_9BASI</name>
<organism evidence="1 2">
    <name type="scientific">Puccinia striiformis f. sp. tritici PST-78</name>
    <dbReference type="NCBI Taxonomy" id="1165861"/>
    <lineage>
        <taxon>Eukaryota</taxon>
        <taxon>Fungi</taxon>
        <taxon>Dikarya</taxon>
        <taxon>Basidiomycota</taxon>
        <taxon>Pucciniomycotina</taxon>
        <taxon>Pucciniomycetes</taxon>
        <taxon>Pucciniales</taxon>
        <taxon>Pucciniaceae</taxon>
        <taxon>Puccinia</taxon>
    </lineage>
</organism>
<dbReference type="EMBL" id="AJIL01000122">
    <property type="protein sequence ID" value="KNE94156.1"/>
    <property type="molecule type" value="Genomic_DNA"/>
</dbReference>
<evidence type="ECO:0000313" key="2">
    <source>
        <dbReference type="Proteomes" id="UP000054564"/>
    </source>
</evidence>
<sequence length="455" mass="52398">MHAAAPCWQSFRIRSAAIFRRHLSSTQIQSNWNSSPLSTPGWTMSHWKDDPSPQTDSIIIGLQDLVDKCRAPMRREAGEKKEELTENDLETKNALLVRLESTLLPSLRNQLSSYLTALSIQDSPGTFQPPNPNTKFIIEISSKLAKTFDETKKSVEFAALDIIPMDTHDHHLKQFKNFRCARLMSSFAEARHSFHTLFDHSIAFARASQAERNHIENTDCHRRMLIWKSVLTERVDSCNKRIAGLFIILEGTDFEIIQDDWQRCEECLDAQIVFLTKILHFPTWHQMTDTAVEKQVIELAKSTLPIVKLARMFCREFSKSSRQKLPFKLDTELNSETLFQFHRTAEEVTVSFGALIRAFEDSFNSSSLAEHETLIRNQIQKISQTLDSTLLLLTTYLIPLPSGTNSFSLENHYKARFAAWQDVWHRAINNFLTTFQCFVNEHQHQHPAPGHQENT</sequence>
<comment type="caution">
    <text evidence="1">The sequence shown here is derived from an EMBL/GenBank/DDBJ whole genome shotgun (WGS) entry which is preliminary data.</text>
</comment>
<evidence type="ECO:0000313" key="1">
    <source>
        <dbReference type="EMBL" id="KNE94156.1"/>
    </source>
</evidence>
<dbReference type="OrthoDB" id="2508905at2759"/>
<proteinExistence type="predicted"/>
<dbReference type="PANTHER" id="PTHR33069:SF3">
    <property type="entry name" value="DYNEIN HEAVY CHAIN TAIL DOMAIN-CONTAINING PROTEIN"/>
    <property type="match status" value="1"/>
</dbReference>
<reference evidence="2" key="1">
    <citation type="submission" date="2014-03" db="EMBL/GenBank/DDBJ databases">
        <title>The Genome Sequence of Puccinia striiformis f. sp. tritici PST-78.</title>
        <authorList>
            <consortium name="The Broad Institute Genome Sequencing Platform"/>
            <person name="Cuomo C."/>
            <person name="Hulbert S."/>
            <person name="Chen X."/>
            <person name="Walker B."/>
            <person name="Young S.K."/>
            <person name="Zeng Q."/>
            <person name="Gargeya S."/>
            <person name="Fitzgerald M."/>
            <person name="Haas B."/>
            <person name="Abouelleil A."/>
            <person name="Alvarado L."/>
            <person name="Arachchi H.M."/>
            <person name="Berlin A.M."/>
            <person name="Chapman S.B."/>
            <person name="Goldberg J."/>
            <person name="Griggs A."/>
            <person name="Gujja S."/>
            <person name="Hansen M."/>
            <person name="Howarth C."/>
            <person name="Imamovic A."/>
            <person name="Larimer J."/>
            <person name="McCowan C."/>
            <person name="Montmayeur A."/>
            <person name="Murphy C."/>
            <person name="Neiman D."/>
            <person name="Pearson M."/>
            <person name="Priest M."/>
            <person name="Roberts A."/>
            <person name="Saif S."/>
            <person name="Shea T."/>
            <person name="Sisk P."/>
            <person name="Sykes S."/>
            <person name="Wortman J."/>
            <person name="Nusbaum C."/>
            <person name="Birren B."/>
        </authorList>
    </citation>
    <scope>NUCLEOTIDE SEQUENCE [LARGE SCALE GENOMIC DNA]</scope>
    <source>
        <strain evidence="2">race PST-78</strain>
    </source>
</reference>
<dbReference type="PANTHER" id="PTHR33069">
    <property type="entry name" value="CHROMOSOME 7, WHOLE GENOME SHOTGUN SEQUENCE-RELATED"/>
    <property type="match status" value="1"/>
</dbReference>